<sequence>MAIGQKSGTFYLVTSRHSLLYKVNVLCQLFQYLKEQQADIALCAHTSACNTSLHHLQTHEHMHTSA</sequence>
<evidence type="ECO:0000313" key="1">
    <source>
        <dbReference type="EMBL" id="JAE35913.1"/>
    </source>
</evidence>
<protein>
    <submittedName>
        <fullName evidence="1">Uncharacterized protein</fullName>
    </submittedName>
</protein>
<name>A0A0A9HSK9_ARUDO</name>
<reference evidence="1" key="2">
    <citation type="journal article" date="2015" name="Data Brief">
        <title>Shoot transcriptome of the giant reed, Arundo donax.</title>
        <authorList>
            <person name="Barrero R.A."/>
            <person name="Guerrero F.D."/>
            <person name="Moolhuijzen P."/>
            <person name="Goolsby J.A."/>
            <person name="Tidwell J."/>
            <person name="Bellgard S.E."/>
            <person name="Bellgard M.I."/>
        </authorList>
    </citation>
    <scope>NUCLEOTIDE SEQUENCE</scope>
    <source>
        <tissue evidence="1">Shoot tissue taken approximately 20 cm above the soil surface</tissue>
    </source>
</reference>
<dbReference type="EMBL" id="GBRH01161983">
    <property type="protein sequence ID" value="JAE35913.1"/>
    <property type="molecule type" value="Transcribed_RNA"/>
</dbReference>
<proteinExistence type="predicted"/>
<accession>A0A0A9HSK9</accession>
<dbReference type="AlphaFoldDB" id="A0A0A9HSK9"/>
<reference evidence="1" key="1">
    <citation type="submission" date="2014-09" db="EMBL/GenBank/DDBJ databases">
        <authorList>
            <person name="Magalhaes I.L.F."/>
            <person name="Oliveira U."/>
            <person name="Santos F.R."/>
            <person name="Vidigal T.H.D.A."/>
            <person name="Brescovit A.D."/>
            <person name="Santos A.J."/>
        </authorList>
    </citation>
    <scope>NUCLEOTIDE SEQUENCE</scope>
    <source>
        <tissue evidence="1">Shoot tissue taken approximately 20 cm above the soil surface</tissue>
    </source>
</reference>
<organism evidence="1">
    <name type="scientific">Arundo donax</name>
    <name type="common">Giant reed</name>
    <name type="synonym">Donax arundinaceus</name>
    <dbReference type="NCBI Taxonomy" id="35708"/>
    <lineage>
        <taxon>Eukaryota</taxon>
        <taxon>Viridiplantae</taxon>
        <taxon>Streptophyta</taxon>
        <taxon>Embryophyta</taxon>
        <taxon>Tracheophyta</taxon>
        <taxon>Spermatophyta</taxon>
        <taxon>Magnoliopsida</taxon>
        <taxon>Liliopsida</taxon>
        <taxon>Poales</taxon>
        <taxon>Poaceae</taxon>
        <taxon>PACMAD clade</taxon>
        <taxon>Arundinoideae</taxon>
        <taxon>Arundineae</taxon>
        <taxon>Arundo</taxon>
    </lineage>
</organism>